<dbReference type="InterPro" id="IPR000241">
    <property type="entry name" value="RlmKL-like_Mtase"/>
</dbReference>
<evidence type="ECO:0000256" key="4">
    <source>
        <dbReference type="ARBA" id="ARBA00022555"/>
    </source>
</evidence>
<evidence type="ECO:0000256" key="3">
    <source>
        <dbReference type="ARBA" id="ARBA00022490"/>
    </source>
</evidence>
<sequence length="317" mass="35214">MKLILELSGEHPEIPYAEVAAILPVSHHSTQVLITEAPDTTIIDRFSYTHLAMRYIGECDADKDSFVRMLEGLALHSDRPFCGRIKKMVDHGMNTPSADLERLIGYHISGQVSVSSPERVFRVIIAEGRCYLGEVLWEIDRNPYHMRKPGNRPFFHPGVMMPRMIRALVNISGALPGEWILDPFCGTGGTLIEAAIIGCHGIGTDADHEMITGCRMNLPAAMAGVADARHLPFPDGSIDHVVSDLPYGQSVVIIGSGLTDLYLDSLREIKRIVKPGKKSVLVTHQDIRPLAERFFSIAGFYEQRVHKSLTRRVLIVQ</sequence>
<keyword evidence="4" id="KW-0820">tRNA-binding</keyword>
<evidence type="ECO:0000256" key="9">
    <source>
        <dbReference type="ARBA" id="ARBA00022884"/>
    </source>
</evidence>
<organism evidence="16 17">
    <name type="scientific">Methanospirillum stamsii</name>
    <dbReference type="NCBI Taxonomy" id="1277351"/>
    <lineage>
        <taxon>Archaea</taxon>
        <taxon>Methanobacteriati</taxon>
        <taxon>Methanobacteriota</taxon>
        <taxon>Stenosarchaea group</taxon>
        <taxon>Methanomicrobia</taxon>
        <taxon>Methanomicrobiales</taxon>
        <taxon>Methanospirillaceae</taxon>
        <taxon>Methanospirillum</taxon>
    </lineage>
</organism>
<comment type="similarity">
    <text evidence="12">Belongs to the methyltransferase superfamily. Trm-G10 family.</text>
</comment>
<dbReference type="GO" id="GO:0000049">
    <property type="term" value="F:tRNA binding"/>
    <property type="evidence" value="ECO:0007669"/>
    <property type="project" value="UniProtKB-KW"/>
</dbReference>
<evidence type="ECO:0000313" key="17">
    <source>
        <dbReference type="Proteomes" id="UP000245934"/>
    </source>
</evidence>
<dbReference type="GO" id="GO:0030488">
    <property type="term" value="P:tRNA methylation"/>
    <property type="evidence" value="ECO:0007669"/>
    <property type="project" value="TreeGrafter"/>
</dbReference>
<evidence type="ECO:0000256" key="10">
    <source>
        <dbReference type="ARBA" id="ARBA00051883"/>
    </source>
</evidence>
<dbReference type="FunFam" id="3.40.50.150:FF:000251">
    <property type="entry name" value="Putative RNA methylase"/>
    <property type="match status" value="1"/>
</dbReference>
<protein>
    <recommendedName>
        <fullName evidence="13">tRNA (guanine(10)-N(2))-dimethyltransferase</fullName>
        <ecNumber evidence="13">2.1.1.213</ecNumber>
    </recommendedName>
    <alternativeName>
        <fullName evidence="14">tRNA:G10 dimethyltransferase</fullName>
    </alternativeName>
</protein>
<comment type="catalytic activity">
    <reaction evidence="10">
        <text>guanosine(10) in tRNA + 2 S-adenosyl-L-methionine = N(2)-dimethylguanosine(10) in tRNA + 2 S-adenosyl-L-homocysteine + 2 H(+)</text>
        <dbReference type="Rhea" id="RHEA:43124"/>
        <dbReference type="Rhea" id="RHEA-COMP:10355"/>
        <dbReference type="Rhea" id="RHEA-COMP:10358"/>
        <dbReference type="ChEBI" id="CHEBI:15378"/>
        <dbReference type="ChEBI" id="CHEBI:57856"/>
        <dbReference type="ChEBI" id="CHEBI:59789"/>
        <dbReference type="ChEBI" id="CHEBI:74269"/>
        <dbReference type="ChEBI" id="CHEBI:74513"/>
        <dbReference type="EC" id="2.1.1.213"/>
    </reaction>
</comment>
<comment type="subunit">
    <text evidence="2">Monomer.</text>
</comment>
<proteinExistence type="inferred from homology"/>
<comment type="caution">
    <text evidence="16">The sequence shown here is derived from an EMBL/GenBank/DDBJ whole genome shotgun (WGS) entry which is preliminary data.</text>
</comment>
<dbReference type="InterPro" id="IPR053943">
    <property type="entry name" value="RlmKL-like_Mtase_CS"/>
</dbReference>
<dbReference type="Pfam" id="PF01170">
    <property type="entry name" value="UPF0020"/>
    <property type="match status" value="1"/>
</dbReference>
<dbReference type="Proteomes" id="UP000245934">
    <property type="component" value="Unassembled WGS sequence"/>
</dbReference>
<dbReference type="GO" id="GO:0160101">
    <property type="term" value="F:tRNA (guanine(10)-N2)-dimethyltransferase activity"/>
    <property type="evidence" value="ECO:0007669"/>
    <property type="project" value="UniProtKB-EC"/>
</dbReference>
<feature type="domain" description="Ribosomal RNA large subunit methyltransferase K/L-like methyltransferase" evidence="15">
    <location>
        <begin position="149"/>
        <end position="311"/>
    </location>
</feature>
<evidence type="ECO:0000256" key="2">
    <source>
        <dbReference type="ARBA" id="ARBA00011245"/>
    </source>
</evidence>
<evidence type="ECO:0000313" key="16">
    <source>
        <dbReference type="EMBL" id="PWR75112.1"/>
    </source>
</evidence>
<dbReference type="GO" id="GO:0005737">
    <property type="term" value="C:cytoplasm"/>
    <property type="evidence" value="ECO:0007669"/>
    <property type="project" value="UniProtKB-SubCell"/>
</dbReference>
<evidence type="ECO:0000256" key="7">
    <source>
        <dbReference type="ARBA" id="ARBA00022691"/>
    </source>
</evidence>
<comment type="subcellular location">
    <subcellularLocation>
        <location evidence="1">Cytoplasm</location>
    </subcellularLocation>
</comment>
<keyword evidence="9" id="KW-0694">RNA-binding</keyword>
<gene>
    <name evidence="16" type="ORF">DLD82_06505</name>
</gene>
<keyword evidence="8" id="KW-0819">tRNA processing</keyword>
<accession>A0A2V2N4U0</accession>
<evidence type="ECO:0000256" key="12">
    <source>
        <dbReference type="ARBA" id="ARBA00061338"/>
    </source>
</evidence>
<keyword evidence="17" id="KW-1185">Reference proteome</keyword>
<evidence type="ECO:0000256" key="11">
    <source>
        <dbReference type="ARBA" id="ARBA00054380"/>
    </source>
</evidence>
<dbReference type="PANTHER" id="PTHR14911:SF21">
    <property type="entry name" value="N2-METHYLGUANOSINE TRNA METHYLTRANSFERASE"/>
    <property type="match status" value="1"/>
</dbReference>
<dbReference type="GeneID" id="97609977"/>
<dbReference type="PROSITE" id="PS01261">
    <property type="entry name" value="UPF0020"/>
    <property type="match status" value="1"/>
</dbReference>
<evidence type="ECO:0000256" key="8">
    <source>
        <dbReference type="ARBA" id="ARBA00022694"/>
    </source>
</evidence>
<dbReference type="EMBL" id="QGMZ01000013">
    <property type="protein sequence ID" value="PWR75112.1"/>
    <property type="molecule type" value="Genomic_DNA"/>
</dbReference>
<dbReference type="EC" id="2.1.1.213" evidence="13"/>
<dbReference type="Gene3D" id="3.40.50.150">
    <property type="entry name" value="Vaccinia Virus protein VP39"/>
    <property type="match status" value="1"/>
</dbReference>
<keyword evidence="3" id="KW-0963">Cytoplasm</keyword>
<evidence type="ECO:0000256" key="5">
    <source>
        <dbReference type="ARBA" id="ARBA00022603"/>
    </source>
</evidence>
<dbReference type="InterPro" id="IPR029063">
    <property type="entry name" value="SAM-dependent_MTases_sf"/>
</dbReference>
<dbReference type="CDD" id="cd02440">
    <property type="entry name" value="AdoMet_MTases"/>
    <property type="match status" value="1"/>
</dbReference>
<evidence type="ECO:0000256" key="1">
    <source>
        <dbReference type="ARBA" id="ARBA00004496"/>
    </source>
</evidence>
<evidence type="ECO:0000256" key="6">
    <source>
        <dbReference type="ARBA" id="ARBA00022679"/>
    </source>
</evidence>
<evidence type="ECO:0000256" key="13">
    <source>
        <dbReference type="ARBA" id="ARBA00066936"/>
    </source>
</evidence>
<evidence type="ECO:0000259" key="15">
    <source>
        <dbReference type="Pfam" id="PF01170"/>
    </source>
</evidence>
<keyword evidence="7" id="KW-0949">S-adenosyl-L-methionine</keyword>
<dbReference type="SUPFAM" id="SSF53335">
    <property type="entry name" value="S-adenosyl-L-methionine-dependent methyltransferases"/>
    <property type="match status" value="1"/>
</dbReference>
<keyword evidence="6 16" id="KW-0808">Transferase</keyword>
<dbReference type="AlphaFoldDB" id="A0A2V2N4U0"/>
<evidence type="ECO:0000256" key="14">
    <source>
        <dbReference type="ARBA" id="ARBA00082665"/>
    </source>
</evidence>
<dbReference type="RefSeq" id="WP_109940306.1">
    <property type="nucleotide sequence ID" value="NZ_CP176366.1"/>
</dbReference>
<reference evidence="16 17" key="1">
    <citation type="submission" date="2018-05" db="EMBL/GenBank/DDBJ databases">
        <title>Draft genome of Methanospirillum stamsii Pt1.</title>
        <authorList>
            <person name="Dueholm M.S."/>
            <person name="Nielsen P.H."/>
            <person name="Bakmann L.F."/>
            <person name="Otzen D.E."/>
        </authorList>
    </citation>
    <scope>NUCLEOTIDE SEQUENCE [LARGE SCALE GENOMIC DNA]</scope>
    <source>
        <strain evidence="16 17">Pt1</strain>
    </source>
</reference>
<dbReference type="PANTHER" id="PTHR14911">
    <property type="entry name" value="THUMP DOMAIN-CONTAINING"/>
    <property type="match status" value="1"/>
</dbReference>
<dbReference type="OrthoDB" id="7080at2157"/>
<keyword evidence="5 16" id="KW-0489">Methyltransferase</keyword>
<comment type="function">
    <text evidence="11">Catalyzes the adenosylmethionine-dependent methylation of the exocyclic amino group (N(2)) of guanosine at position 10 of various tRNAs. Acts via a two-step process that leads to the formation of either N(2)-monomethyl (m(2)G) or N(2)-dimethylguanosine (m(2)(2)G).</text>
</comment>
<name>A0A2V2N4U0_9EURY</name>